<keyword evidence="3" id="KW-1185">Reference proteome</keyword>
<dbReference type="GeneID" id="85230445"/>
<feature type="transmembrane region" description="Helical" evidence="1">
    <location>
        <begin position="32"/>
        <end position="52"/>
    </location>
</feature>
<evidence type="ECO:0000313" key="3">
    <source>
        <dbReference type="Proteomes" id="UP001301797"/>
    </source>
</evidence>
<accession>A0AA97FF86</accession>
<keyword evidence="1" id="KW-0812">Transmembrane</keyword>
<feature type="transmembrane region" description="Helical" evidence="1">
    <location>
        <begin position="96"/>
        <end position="117"/>
    </location>
</feature>
<feature type="transmembrane region" description="Helical" evidence="1">
    <location>
        <begin position="64"/>
        <end position="84"/>
    </location>
</feature>
<feature type="transmembrane region" description="Helical" evidence="1">
    <location>
        <begin position="137"/>
        <end position="158"/>
    </location>
</feature>
<reference evidence="2 3" key="1">
    <citation type="submission" date="2019-09" db="EMBL/GenBank/DDBJ databases">
        <title>The complete genome of Methanoplanus sp. FWC-SCC4.</title>
        <authorList>
            <person name="Chen S.-C."/>
            <person name="Zhou Y.-Z."/>
            <person name="Lai M.-C."/>
        </authorList>
    </citation>
    <scope>NUCLEOTIDE SEQUENCE [LARGE SCALE GENOMIC DNA]</scope>
    <source>
        <strain evidence="2 3">FWC-SCC4</strain>
    </source>
</reference>
<name>A0AA97FF86_9EURY</name>
<proteinExistence type="predicted"/>
<gene>
    <name evidence="2" type="ORF">F1737_09715</name>
</gene>
<sequence length="165" mass="18336">MLVIIYGLVLAVCTAFAYYTAGKLIKNIRLRIIVLISAGVITGMIYGLYLIPPKLIPFNETVRTVGFLTGMMIHPFFYSAGFFLTEWKFPQYRYSALVLVAAIMITVYFDLLFSAIAQVLAPFEIHKAGVLMIADMILIGAGDIIIAVLFYLAASIIAKNARREQ</sequence>
<dbReference type="EMBL" id="CP043875">
    <property type="protein sequence ID" value="WOF16943.1"/>
    <property type="molecule type" value="Genomic_DNA"/>
</dbReference>
<organism evidence="2 3">
    <name type="scientific">Methanochimaera problematica</name>
    <dbReference type="NCBI Taxonomy" id="2609417"/>
    <lineage>
        <taxon>Archaea</taxon>
        <taxon>Methanobacteriati</taxon>
        <taxon>Methanobacteriota</taxon>
        <taxon>Stenosarchaea group</taxon>
        <taxon>Methanomicrobia</taxon>
        <taxon>Methanomicrobiales</taxon>
        <taxon>Methanomicrobiaceae</taxon>
        <taxon>Methanochimaera</taxon>
    </lineage>
</organism>
<dbReference type="Proteomes" id="UP001301797">
    <property type="component" value="Chromosome"/>
</dbReference>
<dbReference type="RefSeq" id="WP_317136387.1">
    <property type="nucleotide sequence ID" value="NZ_CP043875.1"/>
</dbReference>
<keyword evidence="1" id="KW-1133">Transmembrane helix</keyword>
<feature type="transmembrane region" description="Helical" evidence="1">
    <location>
        <begin position="6"/>
        <end position="25"/>
    </location>
</feature>
<evidence type="ECO:0000313" key="2">
    <source>
        <dbReference type="EMBL" id="WOF16943.1"/>
    </source>
</evidence>
<dbReference type="KEGG" id="mefw:F1737_09715"/>
<protein>
    <submittedName>
        <fullName evidence="2">Uncharacterized protein</fullName>
    </submittedName>
</protein>
<evidence type="ECO:0000256" key="1">
    <source>
        <dbReference type="SAM" id="Phobius"/>
    </source>
</evidence>
<keyword evidence="1" id="KW-0472">Membrane</keyword>
<dbReference type="AlphaFoldDB" id="A0AA97FF86"/>